<accession>A0ACA9KE42</accession>
<reference evidence="1" key="1">
    <citation type="submission" date="2021-06" db="EMBL/GenBank/DDBJ databases">
        <authorList>
            <person name="Kallberg Y."/>
            <person name="Tangrot J."/>
            <person name="Rosling A."/>
        </authorList>
    </citation>
    <scope>NUCLEOTIDE SEQUENCE</scope>
    <source>
        <strain evidence="1">28 12/20/2015</strain>
    </source>
</reference>
<protein>
    <submittedName>
        <fullName evidence="1">4521_t:CDS:1</fullName>
    </submittedName>
</protein>
<evidence type="ECO:0000313" key="2">
    <source>
        <dbReference type="Proteomes" id="UP000789366"/>
    </source>
</evidence>
<evidence type="ECO:0000313" key="1">
    <source>
        <dbReference type="EMBL" id="CAG8467641.1"/>
    </source>
</evidence>
<comment type="caution">
    <text evidence="1">The sequence shown here is derived from an EMBL/GenBank/DDBJ whole genome shotgun (WGS) entry which is preliminary data.</text>
</comment>
<sequence>MIITYYEQGHSKHSTANKFKIELKQLREWISKKPELMKVAPYIQKLATGTKPKYIELECTTIVQHLPETYNEEQSKFLFLILYKHHSYYYSLSLICNIDETAVFFNMTNTIIIEEKGFKTISIASTRYKHSMFTVVLACLAKVYETKDNLIFDFSRIDNQMNSGRGIENQAETASDNKEVDGDKKEDSENNEEGDSEDNKKDSKDNEAIGISYHNTFE</sequence>
<gene>
    <name evidence="1" type="ORF">SPELUC_LOCUS1546</name>
</gene>
<name>A0ACA9KE42_9GLOM</name>
<keyword evidence="2" id="KW-1185">Reference proteome</keyword>
<dbReference type="Proteomes" id="UP000789366">
    <property type="component" value="Unassembled WGS sequence"/>
</dbReference>
<dbReference type="EMBL" id="CAJVPW010000848">
    <property type="protein sequence ID" value="CAG8467641.1"/>
    <property type="molecule type" value="Genomic_DNA"/>
</dbReference>
<proteinExistence type="predicted"/>
<organism evidence="1 2">
    <name type="scientific">Cetraspora pellucida</name>
    <dbReference type="NCBI Taxonomy" id="1433469"/>
    <lineage>
        <taxon>Eukaryota</taxon>
        <taxon>Fungi</taxon>
        <taxon>Fungi incertae sedis</taxon>
        <taxon>Mucoromycota</taxon>
        <taxon>Glomeromycotina</taxon>
        <taxon>Glomeromycetes</taxon>
        <taxon>Diversisporales</taxon>
        <taxon>Gigasporaceae</taxon>
        <taxon>Cetraspora</taxon>
    </lineage>
</organism>